<evidence type="ECO:0000256" key="2">
    <source>
        <dbReference type="PROSITE-ProRule" id="PRU00335"/>
    </source>
</evidence>
<evidence type="ECO:0000259" key="4">
    <source>
        <dbReference type="PROSITE" id="PS50977"/>
    </source>
</evidence>
<evidence type="ECO:0000256" key="1">
    <source>
        <dbReference type="ARBA" id="ARBA00023125"/>
    </source>
</evidence>
<feature type="domain" description="HTH tetR-type" evidence="4">
    <location>
        <begin position="27"/>
        <end position="87"/>
    </location>
</feature>
<dbReference type="Pfam" id="PF00440">
    <property type="entry name" value="TetR_N"/>
    <property type="match status" value="1"/>
</dbReference>
<dbReference type="PROSITE" id="PS50977">
    <property type="entry name" value="HTH_TETR_2"/>
    <property type="match status" value="1"/>
</dbReference>
<dbReference type="SUPFAM" id="SSF46689">
    <property type="entry name" value="Homeodomain-like"/>
    <property type="match status" value="1"/>
</dbReference>
<reference evidence="5 6" key="1">
    <citation type="submission" date="2017-12" db="EMBL/GenBank/DDBJ databases">
        <title>Sequencing the genomes of 1000 Actinobacteria strains.</title>
        <authorList>
            <person name="Klenk H.-P."/>
        </authorList>
    </citation>
    <scope>NUCLEOTIDE SEQUENCE [LARGE SCALE GENOMIC DNA]</scope>
    <source>
        <strain evidence="5 6">DSM 44489</strain>
    </source>
</reference>
<protein>
    <submittedName>
        <fullName evidence="5">TetR family transcriptional regulator</fullName>
    </submittedName>
</protein>
<dbReference type="RefSeq" id="WP_101467212.1">
    <property type="nucleotide sequence ID" value="NZ_PJMW01000002.1"/>
</dbReference>
<evidence type="ECO:0000313" key="6">
    <source>
        <dbReference type="Proteomes" id="UP000233766"/>
    </source>
</evidence>
<dbReference type="GO" id="GO:0000976">
    <property type="term" value="F:transcription cis-regulatory region binding"/>
    <property type="evidence" value="ECO:0007669"/>
    <property type="project" value="TreeGrafter"/>
</dbReference>
<comment type="caution">
    <text evidence="5">The sequence shown here is derived from an EMBL/GenBank/DDBJ whole genome shotgun (WGS) entry which is preliminary data.</text>
</comment>
<sequence>MTETDAPSANRVPSRRYGGRDKASRSAERRAALLAAGLELFGTIGYPASSVKKICDAAGLTERYFYESFTHREALLRAVYDGQIEQVRSATLAALAGAEPELAPQAQASVAAFVRTVADDPRRARVIFIEVVGVSSALETHRRAVMHEFAQLIVGFAELYFHIPATERLAIAAMLFAGGLTELMVDWTLAEAPMPLDELIDVAVTILIHGLGAFDRRAGVPE</sequence>
<organism evidence="5 6">
    <name type="scientific">Nocardia fluminea</name>
    <dbReference type="NCBI Taxonomy" id="134984"/>
    <lineage>
        <taxon>Bacteria</taxon>
        <taxon>Bacillati</taxon>
        <taxon>Actinomycetota</taxon>
        <taxon>Actinomycetes</taxon>
        <taxon>Mycobacteriales</taxon>
        <taxon>Nocardiaceae</taxon>
        <taxon>Nocardia</taxon>
    </lineage>
</organism>
<dbReference type="Gene3D" id="1.10.357.10">
    <property type="entry name" value="Tetracycline Repressor, domain 2"/>
    <property type="match status" value="1"/>
</dbReference>
<dbReference type="AlphaFoldDB" id="A0A2N3VIR4"/>
<gene>
    <name evidence="5" type="ORF">ATK86_5962</name>
</gene>
<dbReference type="Proteomes" id="UP000233766">
    <property type="component" value="Unassembled WGS sequence"/>
</dbReference>
<dbReference type="SUPFAM" id="SSF48498">
    <property type="entry name" value="Tetracyclin repressor-like, C-terminal domain"/>
    <property type="match status" value="1"/>
</dbReference>
<evidence type="ECO:0000256" key="3">
    <source>
        <dbReference type="SAM" id="MobiDB-lite"/>
    </source>
</evidence>
<dbReference type="InterPro" id="IPR009057">
    <property type="entry name" value="Homeodomain-like_sf"/>
</dbReference>
<dbReference type="PANTHER" id="PTHR30055:SF226">
    <property type="entry name" value="HTH-TYPE TRANSCRIPTIONAL REGULATOR PKSA"/>
    <property type="match status" value="1"/>
</dbReference>
<keyword evidence="6" id="KW-1185">Reference proteome</keyword>
<dbReference type="GO" id="GO:0003700">
    <property type="term" value="F:DNA-binding transcription factor activity"/>
    <property type="evidence" value="ECO:0007669"/>
    <property type="project" value="TreeGrafter"/>
</dbReference>
<name>A0A2N3VIR4_9NOCA</name>
<dbReference type="PANTHER" id="PTHR30055">
    <property type="entry name" value="HTH-TYPE TRANSCRIPTIONAL REGULATOR RUTR"/>
    <property type="match status" value="1"/>
</dbReference>
<keyword evidence="1 2" id="KW-0238">DNA-binding</keyword>
<proteinExistence type="predicted"/>
<dbReference type="OrthoDB" id="4802216at2"/>
<dbReference type="InterPro" id="IPR036271">
    <property type="entry name" value="Tet_transcr_reg_TetR-rel_C_sf"/>
</dbReference>
<evidence type="ECO:0000313" key="5">
    <source>
        <dbReference type="EMBL" id="PKV81494.1"/>
    </source>
</evidence>
<feature type="DNA-binding region" description="H-T-H motif" evidence="2">
    <location>
        <begin position="50"/>
        <end position="69"/>
    </location>
</feature>
<dbReference type="InterPro" id="IPR050109">
    <property type="entry name" value="HTH-type_TetR-like_transc_reg"/>
</dbReference>
<dbReference type="InterPro" id="IPR001647">
    <property type="entry name" value="HTH_TetR"/>
</dbReference>
<feature type="region of interest" description="Disordered" evidence="3">
    <location>
        <begin position="1"/>
        <end position="24"/>
    </location>
</feature>
<accession>A0A2N3VIR4</accession>
<dbReference type="EMBL" id="PJMW01000002">
    <property type="protein sequence ID" value="PKV81494.1"/>
    <property type="molecule type" value="Genomic_DNA"/>
</dbReference>